<keyword evidence="2 4" id="KW-0808">Transferase</keyword>
<evidence type="ECO:0000256" key="2">
    <source>
        <dbReference type="ARBA" id="ARBA00022679"/>
    </source>
</evidence>
<dbReference type="GO" id="GO:0000824">
    <property type="term" value="F:inositol-1,4,5,6-tetrakisphosphate 3-kinase activity"/>
    <property type="evidence" value="ECO:0007669"/>
    <property type="project" value="TreeGrafter"/>
</dbReference>
<dbReference type="STRING" id="1382522.W6MR62"/>
<protein>
    <recommendedName>
        <fullName evidence="4">Kinase</fullName>
        <ecNumber evidence="4">2.7.-.-</ecNumber>
    </recommendedName>
</protein>
<sequence length="817" mass="91604">MSDSQRHGVSVSSTPSDPKVGSTNMAGRKAAKSLRLFRGAETPSEKGSRNQTRYNSDDDSAQISPTKSRSFDPALKRYSVTGDLSEMISSGLQIKLDEDDGEAFLDESVIPNSFPKLEPVSSATYVPHSTTSQSGLKPKHLTATAEFDHETDEGIESAISGSLYSTITSVTASSDRLIGQSYQDEIALSDEKDESVNLEEEDDEKYPLAVELLPFKNKVGGHTAIFKFSKKAVCKALVNRENTWYESVERHHPELLGFMPRYIGVLNVRYSSLVDEDEENLTVGDLSPAQEGQRIDQRTPISHALRSDNGIAPEVVLNDNIHMIPQSLRDRFSSSAPSPVGSFVSGKSLTSPLVGPRSGTQTAVGSPASDFHRNSLDNSLGSTMINKKLQKQVFEEVFPLKLNKYGEQKFTTRFQHYDSPNSSNDDSQPRHRYSMTSDYEKGSLRSNSLSKRIPHPHSMLDLKDAGRYVEDPTPDQEGPRALLKSELDRGTPALSRSDSDAIFEMDNDNEDASMKMRKASEHAILEDYEETPKTETSMKKHLRKHTRFERFILLEDLTSDMSKPCVLDLKMGTRQYGIEAKSSKKYSQRLKCSRTTSRQLGVRICGMQIWQHREARFISRDKYFGRKVKVGEEFARCIARFLYDGKSKMSVVRHLPALIREVESLHQEFSKLDDYRMYGSSLLLMYDAGKSGSKLFVKIIDFAQCVIAEEPIPETATFPPRNPGKPDAGYLRGLKSLLFYFKQIFLALTGEHYKDYETSTELVAQLGDKLASPSEWLDTFEQDTSNDESSAYKSANVPMRFLEDPFVDCDDNSVVSE</sequence>
<feature type="compositionally biased region" description="Basic and acidic residues" evidence="5">
    <location>
        <begin position="458"/>
        <end position="470"/>
    </location>
</feature>
<dbReference type="EC" id="2.7.-.-" evidence="4"/>
<dbReference type="GO" id="GO:0032958">
    <property type="term" value="P:inositol phosphate biosynthetic process"/>
    <property type="evidence" value="ECO:0007669"/>
    <property type="project" value="InterPro"/>
</dbReference>
<dbReference type="OrthoDB" id="2573163at2759"/>
<reference evidence="6" key="1">
    <citation type="submission" date="2013-12" db="EMBL/GenBank/DDBJ databases">
        <authorList>
            <person name="Genoscope - CEA"/>
        </authorList>
    </citation>
    <scope>NUCLEOTIDE SEQUENCE</scope>
    <source>
        <strain evidence="6">CBS 1993</strain>
    </source>
</reference>
<dbReference type="PANTHER" id="PTHR12400:SF21">
    <property type="entry name" value="KINASE"/>
    <property type="match status" value="1"/>
</dbReference>
<dbReference type="GO" id="GO:0046854">
    <property type="term" value="P:phosphatidylinositol phosphate biosynthetic process"/>
    <property type="evidence" value="ECO:0007669"/>
    <property type="project" value="TreeGrafter"/>
</dbReference>
<dbReference type="Proteomes" id="UP000019384">
    <property type="component" value="Unassembled WGS sequence"/>
</dbReference>
<gene>
    <name evidence="6" type="ORF">KUCA_T00004833001</name>
</gene>
<evidence type="ECO:0000256" key="1">
    <source>
        <dbReference type="ARBA" id="ARBA00007374"/>
    </source>
</evidence>
<keyword evidence="7" id="KW-1185">Reference proteome</keyword>
<feature type="region of interest" description="Disordered" evidence="5">
    <location>
        <begin position="413"/>
        <end position="504"/>
    </location>
</feature>
<keyword evidence="3 4" id="KW-0418">Kinase</keyword>
<dbReference type="GO" id="GO:0005634">
    <property type="term" value="C:nucleus"/>
    <property type="evidence" value="ECO:0007669"/>
    <property type="project" value="TreeGrafter"/>
</dbReference>
<dbReference type="Gene3D" id="3.30.470.160">
    <property type="entry name" value="Inositol polyphosphate kinase"/>
    <property type="match status" value="1"/>
</dbReference>
<feature type="compositionally biased region" description="Polar residues" evidence="5">
    <location>
        <begin position="10"/>
        <end position="25"/>
    </location>
</feature>
<comment type="similarity">
    <text evidence="1 4">Belongs to the inositol phosphokinase (IPK) family.</text>
</comment>
<accession>W6MR62</accession>
<name>W6MR62_9ASCO</name>
<evidence type="ECO:0000313" key="6">
    <source>
        <dbReference type="EMBL" id="CDK28848.1"/>
    </source>
</evidence>
<dbReference type="RefSeq" id="XP_022460838.1">
    <property type="nucleotide sequence ID" value="XM_022605958.1"/>
</dbReference>
<dbReference type="SUPFAM" id="SSF56104">
    <property type="entry name" value="SAICAR synthase-like"/>
    <property type="match status" value="1"/>
</dbReference>
<dbReference type="GeneID" id="34522226"/>
<dbReference type="PANTHER" id="PTHR12400">
    <property type="entry name" value="INOSITOL POLYPHOSPHATE KINASE"/>
    <property type="match status" value="1"/>
</dbReference>
<dbReference type="InterPro" id="IPR005522">
    <property type="entry name" value="IPK"/>
</dbReference>
<dbReference type="AlphaFoldDB" id="W6MR62"/>
<evidence type="ECO:0000256" key="4">
    <source>
        <dbReference type="RuleBase" id="RU363090"/>
    </source>
</evidence>
<evidence type="ECO:0000256" key="3">
    <source>
        <dbReference type="ARBA" id="ARBA00022777"/>
    </source>
</evidence>
<evidence type="ECO:0000313" key="7">
    <source>
        <dbReference type="Proteomes" id="UP000019384"/>
    </source>
</evidence>
<dbReference type="EMBL" id="HG793130">
    <property type="protein sequence ID" value="CDK28848.1"/>
    <property type="molecule type" value="Genomic_DNA"/>
</dbReference>
<feature type="region of interest" description="Disordered" evidence="5">
    <location>
        <begin position="1"/>
        <end position="72"/>
    </location>
</feature>
<organism evidence="6 7">
    <name type="scientific">Kuraishia capsulata CBS 1993</name>
    <dbReference type="NCBI Taxonomy" id="1382522"/>
    <lineage>
        <taxon>Eukaryota</taxon>
        <taxon>Fungi</taxon>
        <taxon>Dikarya</taxon>
        <taxon>Ascomycota</taxon>
        <taxon>Saccharomycotina</taxon>
        <taxon>Pichiomycetes</taxon>
        <taxon>Pichiales</taxon>
        <taxon>Pichiaceae</taxon>
        <taxon>Kuraishia</taxon>
    </lineage>
</organism>
<dbReference type="GO" id="GO:0005737">
    <property type="term" value="C:cytoplasm"/>
    <property type="evidence" value="ECO:0007669"/>
    <property type="project" value="TreeGrafter"/>
</dbReference>
<dbReference type="InterPro" id="IPR038286">
    <property type="entry name" value="IPK_sf"/>
</dbReference>
<reference evidence="6" key="2">
    <citation type="submission" date="2014-02" db="EMBL/GenBank/DDBJ databases">
        <title>Complete DNA sequence of /Kuraishia capsulata/ illustrates novel genomic features among budding yeasts (/Saccharomycotina/).</title>
        <authorList>
            <person name="Morales L."/>
            <person name="Noel B."/>
            <person name="Porcel B."/>
            <person name="Marcet-Houben M."/>
            <person name="Hullo M-F."/>
            <person name="Sacerdot C."/>
            <person name="Tekaia F."/>
            <person name="Leh-Louis V."/>
            <person name="Despons L."/>
            <person name="Khanna V."/>
            <person name="Aury J-M."/>
            <person name="Barbe V."/>
            <person name="Couloux A."/>
            <person name="Labadie K."/>
            <person name="Pelletier E."/>
            <person name="Souciet J-L."/>
            <person name="Boekhout T."/>
            <person name="Gabaldon T."/>
            <person name="Wincker P."/>
            <person name="Dujon B."/>
        </authorList>
    </citation>
    <scope>NUCLEOTIDE SEQUENCE</scope>
    <source>
        <strain evidence="6">CBS 1993</strain>
    </source>
</reference>
<proteinExistence type="inferred from homology"/>
<evidence type="ECO:0000256" key="5">
    <source>
        <dbReference type="SAM" id="MobiDB-lite"/>
    </source>
</evidence>
<dbReference type="HOGENOM" id="CLU_004422_1_0_1"/>
<dbReference type="Pfam" id="PF03770">
    <property type="entry name" value="IPK"/>
    <property type="match status" value="1"/>
</dbReference>
<feature type="region of interest" description="Disordered" evidence="5">
    <location>
        <begin position="333"/>
        <end position="375"/>
    </location>
</feature>
<dbReference type="GO" id="GO:0008440">
    <property type="term" value="F:inositol-1,4,5-trisphosphate 3-kinase activity"/>
    <property type="evidence" value="ECO:0007669"/>
    <property type="project" value="TreeGrafter"/>
</dbReference>